<gene>
    <name evidence="1" type="ORF">PGIGA_G00099220</name>
</gene>
<dbReference type="EMBL" id="CM040472">
    <property type="protein sequence ID" value="MCI4389540.1"/>
    <property type="molecule type" value="Genomic_DNA"/>
</dbReference>
<evidence type="ECO:0000313" key="1">
    <source>
        <dbReference type="EMBL" id="MCI4389540.1"/>
    </source>
</evidence>
<keyword evidence="2" id="KW-1185">Reference proteome</keyword>
<protein>
    <submittedName>
        <fullName evidence="1">Uncharacterized protein</fullName>
    </submittedName>
</protein>
<accession>A0ACC5XEI3</accession>
<sequence>MRKEKPSGSLGRERDKKEKAASVTRALSWLSGSSLSRRTRKLFRSHNDLNAISHTAHRDQGKDDDDWVYEPQHYIAVSNLDEESKWTVHYTAPWHQQENVFLPASRPACVEELHRQAKVNLKTALRDCDKLRKDGFRSSQYYSQGPTFSGSVHSRSSQLEDEDEDDVDDKSTASSAEEDKSSSAMRAHTALKAEGAEVDGQESCFTPLPTPEEKMRQQAQAILTDIVPINVTGGNHIIIPVK</sequence>
<dbReference type="Proteomes" id="UP000829447">
    <property type="component" value="Linkage Group LG19"/>
</dbReference>
<evidence type="ECO:0000313" key="2">
    <source>
        <dbReference type="Proteomes" id="UP000829447"/>
    </source>
</evidence>
<organism evidence="1 2">
    <name type="scientific">Pangasianodon gigas</name>
    <name type="common">Mekong giant catfish</name>
    <name type="synonym">Pangasius gigas</name>
    <dbReference type="NCBI Taxonomy" id="30993"/>
    <lineage>
        <taxon>Eukaryota</taxon>
        <taxon>Metazoa</taxon>
        <taxon>Chordata</taxon>
        <taxon>Craniata</taxon>
        <taxon>Vertebrata</taxon>
        <taxon>Euteleostomi</taxon>
        <taxon>Actinopterygii</taxon>
        <taxon>Neopterygii</taxon>
        <taxon>Teleostei</taxon>
        <taxon>Ostariophysi</taxon>
        <taxon>Siluriformes</taxon>
        <taxon>Pangasiidae</taxon>
        <taxon>Pangasianodon</taxon>
    </lineage>
</organism>
<comment type="caution">
    <text evidence="1">The sequence shown here is derived from an EMBL/GenBank/DDBJ whole genome shotgun (WGS) entry which is preliminary data.</text>
</comment>
<reference evidence="1 2" key="1">
    <citation type="journal article" date="2022" name="bioRxiv">
        <title>An ancient truncated duplication of the anti-Mullerian hormone receptor type 2 gene is a potential conserved master sex determinant in the Pangasiidae catfish family.</title>
        <authorList>
            <person name="Wen M."/>
            <person name="Pan Q."/>
            <person name="Jouanno E."/>
            <person name="Montfort J."/>
            <person name="Zahm M."/>
            <person name="Cabau C."/>
            <person name="Klopp C."/>
            <person name="Iampietro C."/>
            <person name="Roques C."/>
            <person name="Bouchez O."/>
            <person name="Castinel A."/>
            <person name="Donnadieu C."/>
            <person name="Parrinello H."/>
            <person name="Poncet C."/>
            <person name="Belmonte E."/>
            <person name="Gautier V."/>
            <person name="Avarre J.-C."/>
            <person name="Dugue R."/>
            <person name="Gustiano R."/>
            <person name="Ha T.T.T."/>
            <person name="Campet M."/>
            <person name="Sriphairoj K."/>
            <person name="Ribolli J."/>
            <person name="de Almeida F.L."/>
            <person name="Desvignes T."/>
            <person name="Postlethwait J.H."/>
            <person name="Bucao C.F."/>
            <person name="Robinson-Rechavi M."/>
            <person name="Bobe J."/>
            <person name="Herpin A."/>
            <person name="Guiguen Y."/>
        </authorList>
    </citation>
    <scope>NUCLEOTIDE SEQUENCE [LARGE SCALE GENOMIC DNA]</scope>
    <source>
        <strain evidence="1">YG-Dec2019</strain>
    </source>
</reference>
<name>A0ACC5XEI3_PANGG</name>
<proteinExistence type="predicted"/>